<name>A0A6B3VZ47_9BACI</name>
<evidence type="ECO:0000313" key="8">
    <source>
        <dbReference type="EMBL" id="NEY80891.1"/>
    </source>
</evidence>
<evidence type="ECO:0000256" key="5">
    <source>
        <dbReference type="SAM" id="Phobius"/>
    </source>
</evidence>
<dbReference type="InterPro" id="IPR052902">
    <property type="entry name" value="ABC-2_transporter"/>
</dbReference>
<evidence type="ECO:0000256" key="2">
    <source>
        <dbReference type="ARBA" id="ARBA00022692"/>
    </source>
</evidence>
<dbReference type="Proteomes" id="UP000570010">
    <property type="component" value="Unassembled WGS sequence"/>
</dbReference>
<feature type="transmembrane region" description="Helical" evidence="5">
    <location>
        <begin position="226"/>
        <end position="249"/>
    </location>
</feature>
<dbReference type="PANTHER" id="PTHR43027">
    <property type="entry name" value="DOXORUBICIN RESISTANCE ABC TRANSPORTER PERMEASE PROTEIN DRRC-RELATED"/>
    <property type="match status" value="1"/>
</dbReference>
<gene>
    <name evidence="8" type="ORF">G4D64_04975</name>
    <name evidence="7" type="ORF">H1Z61_05015</name>
</gene>
<keyword evidence="4 5" id="KW-0472">Membrane</keyword>
<proteinExistence type="predicted"/>
<dbReference type="GO" id="GO:0140359">
    <property type="term" value="F:ABC-type transporter activity"/>
    <property type="evidence" value="ECO:0007669"/>
    <property type="project" value="InterPro"/>
</dbReference>
<keyword evidence="2 5" id="KW-0812">Transmembrane</keyword>
<evidence type="ECO:0000256" key="1">
    <source>
        <dbReference type="ARBA" id="ARBA00004141"/>
    </source>
</evidence>
<evidence type="ECO:0000259" key="6">
    <source>
        <dbReference type="Pfam" id="PF12698"/>
    </source>
</evidence>
<feature type="transmembrane region" description="Helical" evidence="5">
    <location>
        <begin position="394"/>
        <end position="416"/>
    </location>
</feature>
<feature type="transmembrane region" description="Helical" evidence="5">
    <location>
        <begin position="337"/>
        <end position="357"/>
    </location>
</feature>
<sequence>MMTQIVKKQWLLLFRNKQELIILLGMPLILISILGFSLGSFMNGETPDIKAKVALIEHGNEQKEIEQFINEIKNMNLPEKQKQAMIAGAKQIQPSHSLKNDVFGHKELKDHIELVIAKPSQFDKIKKDDHYDAVIEIPEKFTYNTLQTVFFNKKESRSTITLFRNEGNELASSIIEDILESFQNQFSTLTVLGAAGLLHEIHFSQEKTFEGTIESVTKREPINATVYYTIGMSVMFVLYIASSIGTYAFQEKQLHVFNRILLANISKWTYFSSIFISGMTLAFIQLMILYGVTALVYDVRWPNIPAFFTVCFMLSFAVGGMTVLLTSLTYNLNSELITNFFSSVIVTFFAFLGGSFFPSGELSNVIQFLGELTPNGAGMTAFLKLQQGYDLSDITGSLIFLTLFGLLMIVIAVISFPKRGKTI</sequence>
<evidence type="ECO:0000313" key="7">
    <source>
        <dbReference type="EMBL" id="MBA4536524.1"/>
    </source>
</evidence>
<dbReference type="GO" id="GO:0016020">
    <property type="term" value="C:membrane"/>
    <property type="evidence" value="ECO:0007669"/>
    <property type="project" value="UniProtKB-SubCell"/>
</dbReference>
<dbReference type="AlphaFoldDB" id="A0A6B3VZ47"/>
<dbReference type="Proteomes" id="UP000472971">
    <property type="component" value="Unassembled WGS sequence"/>
</dbReference>
<dbReference type="EMBL" id="JAAIWN010000008">
    <property type="protein sequence ID" value="NEY80891.1"/>
    <property type="molecule type" value="Genomic_DNA"/>
</dbReference>
<evidence type="ECO:0000313" key="10">
    <source>
        <dbReference type="Proteomes" id="UP000570010"/>
    </source>
</evidence>
<dbReference type="PANTHER" id="PTHR43027:SF1">
    <property type="entry name" value="DOXORUBICIN RESISTANCE ABC TRANSPORTER PERMEASE PROTEIN DRRC-RELATED"/>
    <property type="match status" value="1"/>
</dbReference>
<evidence type="ECO:0000256" key="3">
    <source>
        <dbReference type="ARBA" id="ARBA00022989"/>
    </source>
</evidence>
<comment type="caution">
    <text evidence="8">The sequence shown here is derived from an EMBL/GenBank/DDBJ whole genome shotgun (WGS) entry which is preliminary data.</text>
</comment>
<dbReference type="RefSeq" id="WP_163240746.1">
    <property type="nucleotide sequence ID" value="NZ_JAAIWN010000008.1"/>
</dbReference>
<keyword evidence="9" id="KW-1185">Reference proteome</keyword>
<reference evidence="7 10" key="2">
    <citation type="submission" date="2020-07" db="EMBL/GenBank/DDBJ databases">
        <authorList>
            <person name="Feng H."/>
        </authorList>
    </citation>
    <scope>NUCLEOTIDE SEQUENCE [LARGE SCALE GENOMIC DNA]</scope>
    <source>
        <strain evidence="7">S-12</strain>
        <strain evidence="10">s-12</strain>
    </source>
</reference>
<accession>A0A6B3VZ47</accession>
<reference evidence="8 9" key="1">
    <citation type="submission" date="2020-02" db="EMBL/GenBank/DDBJ databases">
        <title>Bacillus aquiflavi sp. nov., isolated from yellow water of strong flavor Chinese baijiu in Yibin region of China.</title>
        <authorList>
            <person name="Xie J."/>
        </authorList>
    </citation>
    <scope>NUCLEOTIDE SEQUENCE [LARGE SCALE GENOMIC DNA]</scope>
    <source>
        <strain evidence="8 9">3H-10</strain>
    </source>
</reference>
<dbReference type="EMBL" id="JACEIO010000008">
    <property type="protein sequence ID" value="MBA4536524.1"/>
    <property type="molecule type" value="Genomic_DNA"/>
</dbReference>
<evidence type="ECO:0000256" key="4">
    <source>
        <dbReference type="ARBA" id="ARBA00023136"/>
    </source>
</evidence>
<feature type="transmembrane region" description="Helical" evidence="5">
    <location>
        <begin position="304"/>
        <end position="325"/>
    </location>
</feature>
<feature type="domain" description="ABC-2 type transporter transmembrane" evidence="6">
    <location>
        <begin position="20"/>
        <end position="414"/>
    </location>
</feature>
<protein>
    <submittedName>
        <fullName evidence="8">ABC transporter permease</fullName>
    </submittedName>
</protein>
<dbReference type="InterPro" id="IPR013525">
    <property type="entry name" value="ABC2_TM"/>
</dbReference>
<dbReference type="Pfam" id="PF12698">
    <property type="entry name" value="ABC2_membrane_3"/>
    <property type="match status" value="1"/>
</dbReference>
<comment type="subcellular location">
    <subcellularLocation>
        <location evidence="1">Membrane</location>
        <topology evidence="1">Multi-pass membrane protein</topology>
    </subcellularLocation>
</comment>
<feature type="transmembrane region" description="Helical" evidence="5">
    <location>
        <begin position="270"/>
        <end position="292"/>
    </location>
</feature>
<keyword evidence="3 5" id="KW-1133">Transmembrane helix</keyword>
<organism evidence="8 9">
    <name type="scientific">Bacillus aquiflavi</name>
    <dbReference type="NCBI Taxonomy" id="2672567"/>
    <lineage>
        <taxon>Bacteria</taxon>
        <taxon>Bacillati</taxon>
        <taxon>Bacillota</taxon>
        <taxon>Bacilli</taxon>
        <taxon>Bacillales</taxon>
        <taxon>Bacillaceae</taxon>
        <taxon>Bacillus</taxon>
    </lineage>
</organism>
<feature type="transmembrane region" description="Helical" evidence="5">
    <location>
        <begin position="20"/>
        <end position="42"/>
    </location>
</feature>
<evidence type="ECO:0000313" key="9">
    <source>
        <dbReference type="Proteomes" id="UP000472971"/>
    </source>
</evidence>